<dbReference type="InterPro" id="IPR021026">
    <property type="entry name" value="Filamn_hemagglutn_DUF3739"/>
</dbReference>
<dbReference type="SMART" id="SM00912">
    <property type="entry name" value="Haemagg_act"/>
    <property type="match status" value="1"/>
</dbReference>
<evidence type="ECO:0000313" key="7">
    <source>
        <dbReference type="Proteomes" id="UP000462435"/>
    </source>
</evidence>
<dbReference type="InterPro" id="IPR008638">
    <property type="entry name" value="FhaB/CdiA-like_TPS"/>
</dbReference>
<comment type="subcellular location">
    <subcellularLocation>
        <location evidence="1">Secreted</location>
    </subcellularLocation>
</comment>
<reference evidence="7" key="1">
    <citation type="journal article" date="2020" name="MBio">
        <title>Horizontal gene transfer to a defensive symbiont with a reduced genome amongst a multipartite beetle microbiome.</title>
        <authorList>
            <person name="Waterworth S.C."/>
            <person name="Florez L.V."/>
            <person name="Rees E.R."/>
            <person name="Hertweck C."/>
            <person name="Kaltenpoth M."/>
            <person name="Kwan J.C."/>
        </authorList>
    </citation>
    <scope>NUCLEOTIDE SEQUENCE [LARGE SCALE GENOMIC DNA]</scope>
</reference>
<evidence type="ECO:0000256" key="1">
    <source>
        <dbReference type="ARBA" id="ARBA00004613"/>
    </source>
</evidence>
<keyword evidence="3 4" id="KW-0732">Signal</keyword>
<organism evidence="6 7">
    <name type="scientific">Herbaspirillum frisingense</name>
    <dbReference type="NCBI Taxonomy" id="92645"/>
    <lineage>
        <taxon>Bacteria</taxon>
        <taxon>Pseudomonadati</taxon>
        <taxon>Pseudomonadota</taxon>
        <taxon>Betaproteobacteria</taxon>
        <taxon>Burkholderiales</taxon>
        <taxon>Oxalobacteraceae</taxon>
        <taxon>Herbaspirillum</taxon>
    </lineage>
</organism>
<dbReference type="PANTHER" id="PTHR12338">
    <property type="entry name" value="AUTOTRANSPORTER"/>
    <property type="match status" value="1"/>
</dbReference>
<accession>A0A7V8JUJ6</accession>
<feature type="domain" description="Filamentous haemagglutinin FhaB/tRNA nuclease CdiA-like TPS" evidence="5">
    <location>
        <begin position="140"/>
        <end position="254"/>
    </location>
</feature>
<evidence type="ECO:0000256" key="2">
    <source>
        <dbReference type="ARBA" id="ARBA00022525"/>
    </source>
</evidence>
<dbReference type="Gene3D" id="2.160.20.10">
    <property type="entry name" value="Single-stranded right-handed beta-helix, Pectin lyase-like"/>
    <property type="match status" value="1"/>
</dbReference>
<feature type="signal peptide" evidence="4">
    <location>
        <begin position="1"/>
        <end position="44"/>
    </location>
</feature>
<proteinExistence type="predicted"/>
<dbReference type="SUPFAM" id="SSF51126">
    <property type="entry name" value="Pectin lyase-like"/>
    <property type="match status" value="1"/>
</dbReference>
<evidence type="ECO:0000259" key="5">
    <source>
        <dbReference type="SMART" id="SM00912"/>
    </source>
</evidence>
<evidence type="ECO:0000256" key="4">
    <source>
        <dbReference type="SAM" id="SignalP"/>
    </source>
</evidence>
<feature type="chain" id="PRO_5030819595" evidence="4">
    <location>
        <begin position="45"/>
        <end position="4145"/>
    </location>
</feature>
<dbReference type="InterPro" id="IPR050909">
    <property type="entry name" value="Bact_Autotransporter_VF"/>
</dbReference>
<name>A0A7V8JUJ6_9BURK</name>
<dbReference type="GO" id="GO:0005576">
    <property type="term" value="C:extracellular region"/>
    <property type="evidence" value="ECO:0007669"/>
    <property type="project" value="UniProtKB-SubCell"/>
</dbReference>
<dbReference type="EMBL" id="WNDX01000039">
    <property type="protein sequence ID" value="KAF1044734.1"/>
    <property type="molecule type" value="Genomic_DNA"/>
</dbReference>
<protein>
    <submittedName>
        <fullName evidence="6">Heme/hemopexin-binding protein</fullName>
    </submittedName>
</protein>
<dbReference type="NCBIfam" id="TIGR01901">
    <property type="entry name" value="adhes_NPXG"/>
    <property type="match status" value="1"/>
</dbReference>
<dbReference type="Pfam" id="PF12545">
    <property type="entry name" value="DUF3739"/>
    <property type="match status" value="1"/>
</dbReference>
<evidence type="ECO:0000313" key="6">
    <source>
        <dbReference type="EMBL" id="KAF1044734.1"/>
    </source>
</evidence>
<comment type="caution">
    <text evidence="6">The sequence shown here is derived from an EMBL/GenBank/DDBJ whole genome shotgun (WGS) entry which is preliminary data.</text>
</comment>
<sequence>MNKRGCGAPTPTIKNRAARPLHRAPIAQAVALLLAAGAAPSLFAQQAFSPAWFASKGATQNSAATTGYLPNGTPASLLTNPSQQQQQANAQLQRSINNLSALARGIAAQQAAQEAARQAALANGGSVPDGLADGGLKVDTHSLTRGWINASAPTQSTANGKTMVAIQQTADRAILNWESFNVGKNTVLTFLQQPAWAVLNRVNDPLARPSQIQGQISGNGTVMIVNRNGVVFAGSSQVDTRNLVAAAASISDSQFTRDGIYGSDARTPSFTDANGRLIVEAGARLGTALPESVTSGGGYVLLLGTEVHNAGQIATARGQAGLAAGDSFVIRKGVASDANTFSTTRGAEIAPGIVAGSGAGKAVNDGLITAAQGDITLAGRDVQQNGVVVSSTTADTRGTIHLLNAAGDAAGKVTLGANASTAVVIEDDGKSTVLNSKRDALIADSSAQDILRQNAQQGVFDNLARLPDRRDQSRIEIVSGGSVSFEPGSMTLATGGQIAVAAGGRSQVASGASLDVAGAVGVRLAMESNNLKINIQGNELRDAPAARDAGKLANGDVWIDTRQLLYVAPGTGGYESERWYTAGGLLEAGGYLANQGHRVSEWAAQGGVITLGGREVITQSGSSINLAGGSLDVQTGYLNVSWLKGNDGRLYNANTARSDQSYGGVYKGFEVAHARWGDKTTEYYTNPLIAPQRVLQAGYTVGRDAGTLVLNTRTAVIEGAIDASVYNGPGQIRARTGGLADGYKQVQTAAARAGTLALGRYNGIGRGDLFDSDVRIGDVARIAAGLGLGDTLDAVRDGTVWLDAAWLNAQQLGGLDLGTRGAISVTGAISLADGGRMALTAPGVIIAGNIGIRSGSLRVTDVFTSANVGQNPLVLVNPDHAGIVVRDGVAIDLRGVQPGAAASANAQAFVGGGSVTLDSARNVTLAAGSSIDVSGGATLTPQGKAVGGKGGSISLAADSMTVLGQGGKLQLDGVLRGFGVGGGGTLSLETAGRVLIGSDGNSVADALNLDVNRFQSGFSVYDINGHGGLEVQDGARLEVAAPVLQIHGVDQGAPVLSLWTPPVYVNNEAKQSFTQRSGADLILRSQRLQDGADIRIGRNALVAVDPGRAISLLGGASSNIEVQGRLNAWSGNIVIDLADDLTKPNRDATGANRRQAIWIGENAVLDTAARAVSFTAADGRRYGAVANGGSIAIGGVNDWDKSGTARAPYIAIVVRPGALLDASGAAASFDYRTGQGMQTVDVASNGGSIVFKTMHSLYLDGAMSARAGGAGAAGGTLGVALETPVLSRGPFAPGSFAQREFFLTQNNTGSALAADAQLTQTLPLLQAGFARLGVNQVSAGGFDNLSLLVNGLLGFDGNLDLRTAQSLRVTAAAFNLAESAAIDSQVKLASSYVALSGATTAPGALGNEFMASVNWRSGASLRDSKASLAVSGDLVDVRDRVGFGGVHGDLRQETGPAIVLDRRGFADVAVTSTGDVRLLGGKAGMGLAGTTTTELAGTGNLTLTAAQIYPVTSASAQIVSGYDANDVLAIRRYADLDPATPASVFGTLALGGGQVLQGGIVRAPLGQVALGVNKQDFNSTMTGQVQLLPGSITSVSATGLALPYGGTTDGLSYKLNGQVVQFPALGTSKITFAANSVIGQAGSLLDLSGGGTLSGAGFITGRGGSVDVLRTPLANGNPTNTFSAGGNAVYAIVPAGALQYAPVLADVGAGAPLVGQQINLQQDVGGLKAGTYTLLPSTFALLPGAYRIEIGKQAQPGMTAVATGTGSVVGAGYLGVANTAVRASLPNQIVVTPGAVVRQLSSYNETGYDAFVRADAARRGGVRGQLALDAHDLVLDLGRAVAPAGQPLFRFNGDARFTRGGSDAFGGTLFVTAGDLQVLGPTGTPSGAGNAVVYAGDLNAIGASRMVLGGELMLLHGDNFASLTPRASQVTLRDGAVLRAPEVFLLASNGIVVEQGAAIDTLGRGAVAYDSNDGVLFRPVSGGVLAVSHGWINLLPTGGNGARINVGACALAPCGSDTRLVGEGTVALATDGNVALGDAARFGARNVVLAVSSLNMGENAALDSARANHALPAGLTMNEAVLNRLLAGERSTSVPAVENLFFNVLNSVNLYGNFSFDTGSASTGAASLQQLVFSAPAIYGYGATGERASINAREIVWTGTVPTTSSSGDTSNSTRPGAGAAIADRLGDGALALNAERIVLGYAKRTQPLSNVASERLILGFGNVALNAAERLVANNNGSLSVYQYQGAYDATTGYAYSGGNLAFNTPLITAEAGAVMRVKAGGDIVAQGPATAATSNALGAEWQLAGRNVTIDTRVALPSGRLVVSAENDVMLGNAAQIDLAGRAIGFFEQTRYSQGGDLALRSSAGNITQAGGSVIDVSAVNNAGGTMEAVALGAGAGVIRLAGVLKGSASGQYDAGGTLVPFDAAEFTARAQTVSDFADLNARLTAGGVFGARRFQIKQGDLTVGDELKARTVEVSVDGGSLNVNGRIDASGFQVGTIRLAARDNLNLNGMLDAHGTGMRLDSYGAVIDAANRAVIDLTSIGGNLNVAAGARIDLRSGTAAGNDGVARGSLSLNAARVGADDVALNVAGAPLISGARSIAVNAFRTYDDAAAAPADANGRTSQLVTQAYLDTIDGHSRTYINAALANTALRARLAGLGDYHLRPGVEIVSNAAVNPSGDLTVLGDIDLSNYRYGPQSDPGNTALRGFGEPGVLVLRAKGNLNIYGSINDGFAPPPTTPDEHGWYLTEIDPAATARSSTFSGDIIVPRDGLVTLDAGTVFPQGATLNYAIDVNAMMLPSGTVLPSRVTLAGNYELPAGVVVAANVYNADNSLAVAKGSIPASAIALAPGMKLDAGTRLRSNIDVAAMTWPKGVALPTQMVTAATTALQRGALIPGLTKIQLVNDAPVDLRADDNGIQGRNWAVAPMLPRGTSSWSMQFTAGSDLGASDRRATVPGAVGSVVLADAHFVKRTDVLPGGTGYVWSAGNIYGMVPGTPIDDDWSNGIDCAHNTTDCAIDPKRINATWTLDGANDLFADPSYAGKPVEPFLWEAGYCDWAPNYCIVIINPVQDVLTTRVFSPLFSVLRTGTGDIGIHAARDIDMRSPFGVYTAGTQSAPVLNSLGADAFQLARGTSGGSIPGLSAPSLSAALATYQAWYPELGGNLIVSAGRDITGDVWGQPMAEQRKQWASAGVGNWLWRQGSGAIGGADAVASAWWINFGSYVWTADASDKSGKPYVAGFTGLGTLGGGNLSVSAGGDAGVINGRGDDLVARSDALVTAVGGSGRVTGDGKMILTGGGDLRIRVAGTVNPNAPALQSGLGGNNIQNPDLSGAIINLRGASLVDAGSIGDVRQIYRTQAAPNAGYDIDLGEVRAVDPFVATLSNAANGVTLMPGDSAVTVQTRRDLVIADAGDAGRVFIQNSTPFSVNGVRYEGGGTSGFSLWTPQTAINLFSAGGNLVPGMQAVNGRDRSLAGNGNRADLVAVYPSILRATAASGSIYYGYGISRGGSNNDVIGQLMLAPSARGRLEMLAGTGIYGGNYAISMSNADIALPSPLQPAFIGAGAGAAGSNMSPEGTAARDFNAPVSTTQADAFPLFAFGPDTATAGSIHAGDHAAALFYARSGDIMGLTTGVVQTYNPTQTGRSVLTWYRAALPARILAGGDIVNAKGLFVHNNLDDVSLVQAGGDIIYADVKVAGPGTLEVNAGRNVRQENKASLVSLGGIVPGDARLGADIAVMAGMANGVDFDAIAQRYLDPANQANPTLALAGQPGKVVKTYNAELERWLGKRFGFAGKGQAAVAYFRALAPEQQRAFLRTVYYSELREGGREYNDTQSLRFGSYLRGRDMIATLFPDSAADGSAIRRTGDITLFGDAGVHTNFGGDIQMLAPGGQIVVGVQGPVPAASAGLITQGQGNIQLFSERSLLLGLSRIMTTFGGDILAWTEQGDINAGRGSKTTQIYTPPKRVYDQWGNVTLSPQTPSSGAGIATLAPIAEAAAGDVDLIAPLGTIDAGEAGIRVSGNVNIAALAVVNAANIQVQGKAAGLPVVAAVNVGALTNASAAASSAAMAAQDAVSRDRAAARQSLPSVFTVRVLGFGADSGAAAQPVQPSAGSGYDRASFVQVAGHGQALRPELASRLTEAEKRSLREDR</sequence>
<dbReference type="InterPro" id="IPR012334">
    <property type="entry name" value="Pectin_lyas_fold"/>
</dbReference>
<evidence type="ECO:0000256" key="3">
    <source>
        <dbReference type="ARBA" id="ARBA00022729"/>
    </source>
</evidence>
<dbReference type="InterPro" id="IPR011050">
    <property type="entry name" value="Pectin_lyase_fold/virulence"/>
</dbReference>
<dbReference type="Proteomes" id="UP000462435">
    <property type="component" value="Unassembled WGS sequence"/>
</dbReference>
<dbReference type="PANTHER" id="PTHR12338:SF8">
    <property type="entry name" value="HEME_HEMOPEXIN-BINDING PROTEIN"/>
    <property type="match status" value="1"/>
</dbReference>
<keyword evidence="2" id="KW-0964">Secreted</keyword>
<gene>
    <name evidence="6" type="primary">hxuA_2</name>
    <name evidence="6" type="ORF">GAK35_01627</name>
</gene>